<gene>
    <name evidence="1" type="ORF">B0J13DRAFT_453481</name>
</gene>
<dbReference type="InterPro" id="IPR011333">
    <property type="entry name" value="SKP1/BTB/POZ_sf"/>
</dbReference>
<dbReference type="OrthoDB" id="9997739at2759"/>
<evidence type="ECO:0008006" key="3">
    <source>
        <dbReference type="Google" id="ProtNLM"/>
    </source>
</evidence>
<evidence type="ECO:0000313" key="2">
    <source>
        <dbReference type="Proteomes" id="UP000717696"/>
    </source>
</evidence>
<dbReference type="Proteomes" id="UP000717696">
    <property type="component" value="Unassembled WGS sequence"/>
</dbReference>
<organism evidence="1 2">
    <name type="scientific">Dactylonectria estremocensis</name>
    <dbReference type="NCBI Taxonomy" id="1079267"/>
    <lineage>
        <taxon>Eukaryota</taxon>
        <taxon>Fungi</taxon>
        <taxon>Dikarya</taxon>
        <taxon>Ascomycota</taxon>
        <taxon>Pezizomycotina</taxon>
        <taxon>Sordariomycetes</taxon>
        <taxon>Hypocreomycetidae</taxon>
        <taxon>Hypocreales</taxon>
        <taxon>Nectriaceae</taxon>
        <taxon>Dactylonectria</taxon>
    </lineage>
</organism>
<comment type="caution">
    <text evidence="1">The sequence shown here is derived from an EMBL/GenBank/DDBJ whole genome shotgun (WGS) entry which is preliminary data.</text>
</comment>
<reference evidence="1" key="1">
    <citation type="journal article" date="2021" name="Nat. Commun.">
        <title>Genetic determinants of endophytism in the Arabidopsis root mycobiome.</title>
        <authorList>
            <person name="Mesny F."/>
            <person name="Miyauchi S."/>
            <person name="Thiergart T."/>
            <person name="Pickel B."/>
            <person name="Atanasova L."/>
            <person name="Karlsson M."/>
            <person name="Huettel B."/>
            <person name="Barry K.W."/>
            <person name="Haridas S."/>
            <person name="Chen C."/>
            <person name="Bauer D."/>
            <person name="Andreopoulos W."/>
            <person name="Pangilinan J."/>
            <person name="LaButti K."/>
            <person name="Riley R."/>
            <person name="Lipzen A."/>
            <person name="Clum A."/>
            <person name="Drula E."/>
            <person name="Henrissat B."/>
            <person name="Kohler A."/>
            <person name="Grigoriev I.V."/>
            <person name="Martin F.M."/>
            <person name="Hacquard S."/>
        </authorList>
    </citation>
    <scope>NUCLEOTIDE SEQUENCE</scope>
    <source>
        <strain evidence="1">MPI-CAGE-AT-0021</strain>
    </source>
</reference>
<dbReference type="Gene3D" id="3.30.710.10">
    <property type="entry name" value="Potassium Channel Kv1.1, Chain A"/>
    <property type="match status" value="1"/>
</dbReference>
<protein>
    <recommendedName>
        <fullName evidence="3">BTB domain-containing protein</fullName>
    </recommendedName>
</protein>
<feature type="non-terminal residue" evidence="1">
    <location>
        <position position="1"/>
    </location>
</feature>
<dbReference type="AlphaFoldDB" id="A0A9P9E1D4"/>
<sequence>RLLTAKLAKFVIGRNKIEFCVHTGLLSCLSARLRSLIEDSQVGEAYVHLEDVDDDVFLRFAQFAYCGSYAGFENTSENADEVSPVLGLFGRPLKKQKTSENTVSENAGKATFSFGQPWDKQDTLKLPFSLASCTTTATDSVDDQARCYYCSQDTSDMRVPSKRKHGLKACPCEVRKPRHPRKNQELRSNFMRTYAPGINLGQNVGQVQSGPQSEHFKHVLIGHVRIWAFARRYAVGSLMDLTCANLVRELVYWVMSVRTFVPVFGELVRFVYGGCTVEGDKLRLLVAQFAACVVEDISHLEGWYELLTEIPAFAVDLVRKLANRCA</sequence>
<proteinExistence type="predicted"/>
<accession>A0A9P9E1D4</accession>
<dbReference type="EMBL" id="JAGMUU010000021">
    <property type="protein sequence ID" value="KAH7129640.1"/>
    <property type="molecule type" value="Genomic_DNA"/>
</dbReference>
<evidence type="ECO:0000313" key="1">
    <source>
        <dbReference type="EMBL" id="KAH7129640.1"/>
    </source>
</evidence>
<keyword evidence="2" id="KW-1185">Reference proteome</keyword>
<name>A0A9P9E1D4_9HYPO</name>